<dbReference type="Pfam" id="PF13569">
    <property type="entry name" value="DUF4132"/>
    <property type="match status" value="1"/>
</dbReference>
<name>A0ABV0GT18_PAENI</name>
<reference evidence="2 3" key="1">
    <citation type="journal article" date="2024" name="Appl. Microbiol. Biotechnol.">
        <title>Biosynthetic gene clusters with biotechnological applications in novel Antarctic isolates from Actinomycetota.</title>
        <authorList>
            <person name="Bruna P."/>
            <person name="Nunez-Montero K."/>
            <person name="Contreras M.J."/>
            <person name="Leal K."/>
            <person name="Garcia M."/>
            <person name="Abanto M."/>
            <person name="Barrientos L."/>
        </authorList>
    </citation>
    <scope>NUCLEOTIDE SEQUENCE [LARGE SCALE GENOMIC DNA]</scope>
    <source>
        <strain evidence="2 3">Se16.17</strain>
    </source>
</reference>
<comment type="caution">
    <text evidence="2">The sequence shown here is derived from an EMBL/GenBank/DDBJ whole genome shotgun (WGS) entry which is preliminary data.</text>
</comment>
<dbReference type="EMBL" id="JBBMFV010000004">
    <property type="protein sequence ID" value="MEO3941745.1"/>
    <property type="molecule type" value="Genomic_DNA"/>
</dbReference>
<protein>
    <submittedName>
        <fullName evidence="2">DUF4132 domain-containing protein</fullName>
    </submittedName>
</protein>
<evidence type="ECO:0000259" key="1">
    <source>
        <dbReference type="Pfam" id="PF13569"/>
    </source>
</evidence>
<gene>
    <name evidence="2" type="ORF">V3C41_11760</name>
</gene>
<dbReference type="RefSeq" id="WP_026541981.1">
    <property type="nucleotide sequence ID" value="NZ_JBBMFV010000004.1"/>
</dbReference>
<accession>A0ABV0GT18</accession>
<sequence length="294" mass="32116">MTAVWLDTSTEYKIGVADGKVVAQNKAGKIVKTVPAALKDDEATLRLRAFVEWTATHQRECGEQVQDWMVRSLPVATTLVRELWLDESWRVWLRDAVVLPCTSDGSVVAGAQGGFLRDVSTADGTVGLVTLDGETEYHPYSYILLPHPVLLGSERDDYRDFAAELGIVQKLRQLMRETFDSGNRDGADTEVRDYANASFEQLSHLTSRARSLGYLVRGGFCQLTVSESGRTVHARVWIGAEDPAYPAETGPLFWQEGDTVLPLGSVGPVAFSEGMAMAAGLYAGRTIEAEGEDA</sequence>
<keyword evidence="3" id="KW-1185">Reference proteome</keyword>
<dbReference type="Proteomes" id="UP001448614">
    <property type="component" value="Unassembled WGS sequence"/>
</dbReference>
<proteinExistence type="predicted"/>
<evidence type="ECO:0000313" key="3">
    <source>
        <dbReference type="Proteomes" id="UP001448614"/>
    </source>
</evidence>
<feature type="domain" description="DUF4132" evidence="1">
    <location>
        <begin position="28"/>
        <end position="214"/>
    </location>
</feature>
<evidence type="ECO:0000313" key="2">
    <source>
        <dbReference type="EMBL" id="MEO3941745.1"/>
    </source>
</evidence>
<dbReference type="InterPro" id="IPR025406">
    <property type="entry name" value="DUF4132"/>
</dbReference>
<organism evidence="2 3">
    <name type="scientific">Paenarthrobacter nicotinovorans</name>
    <name type="common">Arthrobacter nicotinovorans</name>
    <dbReference type="NCBI Taxonomy" id="29320"/>
    <lineage>
        <taxon>Bacteria</taxon>
        <taxon>Bacillati</taxon>
        <taxon>Actinomycetota</taxon>
        <taxon>Actinomycetes</taxon>
        <taxon>Micrococcales</taxon>
        <taxon>Micrococcaceae</taxon>
        <taxon>Paenarthrobacter</taxon>
    </lineage>
</organism>